<keyword evidence="3" id="KW-1185">Reference proteome</keyword>
<reference evidence="2 3" key="1">
    <citation type="journal article" date="2016" name="Genome Biol. Evol.">
        <title>Gene Family Evolution Reflects Adaptation to Soil Environmental Stressors in the Genome of the Collembolan Orchesella cincta.</title>
        <authorList>
            <person name="Faddeeva-Vakhrusheva A."/>
            <person name="Derks M.F."/>
            <person name="Anvar S.Y."/>
            <person name="Agamennone V."/>
            <person name="Suring W."/>
            <person name="Smit S."/>
            <person name="van Straalen N.M."/>
            <person name="Roelofs D."/>
        </authorList>
    </citation>
    <scope>NUCLEOTIDE SEQUENCE [LARGE SCALE GENOMIC DNA]</scope>
    <source>
        <tissue evidence="2">Mixed pool</tissue>
    </source>
</reference>
<dbReference type="EMBL" id="LJIJ01000042">
    <property type="protein sequence ID" value="ODN04485.1"/>
    <property type="molecule type" value="Genomic_DNA"/>
</dbReference>
<dbReference type="OMA" id="IRIAQYW"/>
<dbReference type="OrthoDB" id="9978031at2759"/>
<evidence type="ECO:0008006" key="4">
    <source>
        <dbReference type="Google" id="ProtNLM"/>
    </source>
</evidence>
<dbReference type="InterPro" id="IPR043519">
    <property type="entry name" value="NT_sf"/>
</dbReference>
<comment type="caution">
    <text evidence="2">The sequence shown here is derived from an EMBL/GenBank/DDBJ whole genome shotgun (WGS) entry which is preliminary data.</text>
</comment>
<gene>
    <name evidence="2" type="ORF">Ocin01_02208</name>
</gene>
<sequence>MEPIAMVGLGVVLFALINSCSSSNTRRRRQKQSIEKDLEDLAENLSPSEKYIQAGQQAANSVFTLLQENADMLGLSIARTKIAGSVGKNTGISFIDMQKEQLVNPDFDCVLFVNDEEPPFRYLMRDIGNLLEKHPCIRNVTTKSRFSIQFYYFSDSKDEQYSYAIPFDLLPATNYVKGLDLVSLRGQSVGELEARIVQKNIREQQKRSIAAENDVNEQKNRMYSSCLAEMTVDCIRDYVKVDRTLKVVRLAKFWNYHLDMDGEYVSARSCIIEIIAIHAHLKRVKKRDLVASFYEFLEAMRDFSKLEISLNNQSINPVFDNELPLIIDPANELNNLARGISKRAVNVFETQAKMTLNYLNELRKTGVYEGCEDDVERIFLHKQGDTYPIYK</sequence>
<proteinExistence type="predicted"/>
<dbReference type="SUPFAM" id="SSF81301">
    <property type="entry name" value="Nucleotidyltransferase"/>
    <property type="match status" value="1"/>
</dbReference>
<dbReference type="SUPFAM" id="SSF81631">
    <property type="entry name" value="PAP/OAS1 substrate-binding domain"/>
    <property type="match status" value="1"/>
</dbReference>
<keyword evidence="1" id="KW-0732">Signal</keyword>
<evidence type="ECO:0000313" key="2">
    <source>
        <dbReference type="EMBL" id="ODN04485.1"/>
    </source>
</evidence>
<evidence type="ECO:0000256" key="1">
    <source>
        <dbReference type="SAM" id="SignalP"/>
    </source>
</evidence>
<feature type="chain" id="PRO_5008905564" description="Nucleotidyltransferase" evidence="1">
    <location>
        <begin position="23"/>
        <end position="391"/>
    </location>
</feature>
<dbReference type="AlphaFoldDB" id="A0A1D2NHB2"/>
<evidence type="ECO:0000313" key="3">
    <source>
        <dbReference type="Proteomes" id="UP000094527"/>
    </source>
</evidence>
<feature type="signal peptide" evidence="1">
    <location>
        <begin position="1"/>
        <end position="22"/>
    </location>
</feature>
<name>A0A1D2NHB2_ORCCI</name>
<dbReference type="Gene3D" id="1.10.1410.20">
    <property type="entry name" value="2'-5'-oligoadenylate synthetase 1, domain 2"/>
    <property type="match status" value="1"/>
</dbReference>
<accession>A0A1D2NHB2</accession>
<organism evidence="2 3">
    <name type="scientific">Orchesella cincta</name>
    <name type="common">Springtail</name>
    <name type="synonym">Podura cincta</name>
    <dbReference type="NCBI Taxonomy" id="48709"/>
    <lineage>
        <taxon>Eukaryota</taxon>
        <taxon>Metazoa</taxon>
        <taxon>Ecdysozoa</taxon>
        <taxon>Arthropoda</taxon>
        <taxon>Hexapoda</taxon>
        <taxon>Collembola</taxon>
        <taxon>Entomobryomorpha</taxon>
        <taxon>Entomobryoidea</taxon>
        <taxon>Orchesellidae</taxon>
        <taxon>Orchesellinae</taxon>
        <taxon>Orchesella</taxon>
    </lineage>
</organism>
<dbReference type="Proteomes" id="UP000094527">
    <property type="component" value="Unassembled WGS sequence"/>
</dbReference>
<protein>
    <recommendedName>
        <fullName evidence="4">Nucleotidyltransferase</fullName>
    </recommendedName>
</protein>